<dbReference type="KEGG" id="spib:G8759_05730"/>
<accession>A0A6G9AIJ7</accession>
<name>A0A6G9AIJ7_9BACT</name>
<feature type="chain" id="PRO_5026291786" evidence="1">
    <location>
        <begin position="29"/>
        <end position="265"/>
    </location>
</feature>
<protein>
    <submittedName>
        <fullName evidence="2">Uncharacterized protein</fullName>
    </submittedName>
</protein>
<evidence type="ECO:0000313" key="3">
    <source>
        <dbReference type="Proteomes" id="UP000501802"/>
    </source>
</evidence>
<dbReference type="EMBL" id="CP050063">
    <property type="protein sequence ID" value="QIP12164.1"/>
    <property type="molecule type" value="Genomic_DNA"/>
</dbReference>
<dbReference type="AlphaFoldDB" id="A0A6G9AIJ7"/>
<feature type="signal peptide" evidence="1">
    <location>
        <begin position="1"/>
        <end position="28"/>
    </location>
</feature>
<sequence length="265" mass="29314">MKQFFLFVCKVALLGLVCLSGSRLLAQSAPTAKTYTYFIFHKLSPGLTIQDALPVEREWRVINQAAVDEGKMIGWHMMVKQMSSNPNPDYDYVTVIVSPVMGIQGASPAAIAKIYGDSVQTRMANLQKRDRATAPVVKMEVWETVDASFGTGFSPDKSPIVVVDFMKLRDPTADWLTLVTPIKQLNAVRVRQNEASGAGVSTLIVPKGSEKGYNLIAFQTMANTNVLANPASSETTKLQSQINRSFDVVRQEVFRFTEYTKRPGK</sequence>
<reference evidence="2 3" key="1">
    <citation type="submission" date="2020-03" db="EMBL/GenBank/DDBJ databases">
        <authorList>
            <person name="Kim M.K."/>
        </authorList>
    </citation>
    <scope>NUCLEOTIDE SEQUENCE [LARGE SCALE GENOMIC DNA]</scope>
    <source>
        <strain evidence="2 3">BT328</strain>
    </source>
</reference>
<evidence type="ECO:0000256" key="1">
    <source>
        <dbReference type="SAM" id="SignalP"/>
    </source>
</evidence>
<gene>
    <name evidence="2" type="ORF">G8759_05730</name>
</gene>
<organism evidence="2 3">
    <name type="scientific">Spirosoma aureum</name>
    <dbReference type="NCBI Taxonomy" id="2692134"/>
    <lineage>
        <taxon>Bacteria</taxon>
        <taxon>Pseudomonadati</taxon>
        <taxon>Bacteroidota</taxon>
        <taxon>Cytophagia</taxon>
        <taxon>Cytophagales</taxon>
        <taxon>Cytophagaceae</taxon>
        <taxon>Spirosoma</taxon>
    </lineage>
</organism>
<dbReference type="RefSeq" id="WP_167206035.1">
    <property type="nucleotide sequence ID" value="NZ_CP050063.1"/>
</dbReference>
<keyword evidence="1" id="KW-0732">Signal</keyword>
<keyword evidence="3" id="KW-1185">Reference proteome</keyword>
<dbReference type="Proteomes" id="UP000501802">
    <property type="component" value="Chromosome"/>
</dbReference>
<evidence type="ECO:0000313" key="2">
    <source>
        <dbReference type="EMBL" id="QIP12164.1"/>
    </source>
</evidence>
<proteinExistence type="predicted"/>